<dbReference type="EMBL" id="JACGCI010000296">
    <property type="protein sequence ID" value="KAF6741078.1"/>
    <property type="molecule type" value="Genomic_DNA"/>
</dbReference>
<evidence type="ECO:0000313" key="1">
    <source>
        <dbReference type="EMBL" id="KAF6741078.1"/>
    </source>
</evidence>
<comment type="caution">
    <text evidence="1">The sequence shown here is derived from an EMBL/GenBank/DDBJ whole genome shotgun (WGS) entry which is preliminary data.</text>
</comment>
<gene>
    <name evidence="1" type="ORF">DFP72DRAFT_863227</name>
</gene>
<keyword evidence="2" id="KW-1185">Reference proteome</keyword>
<evidence type="ECO:0000313" key="2">
    <source>
        <dbReference type="Proteomes" id="UP000521943"/>
    </source>
</evidence>
<reference evidence="1 2" key="1">
    <citation type="submission" date="2020-07" db="EMBL/GenBank/DDBJ databases">
        <title>Comparative genomics of pyrophilous fungi reveals a link between fire events and developmental genes.</title>
        <authorList>
            <consortium name="DOE Joint Genome Institute"/>
            <person name="Steindorff A.S."/>
            <person name="Carver A."/>
            <person name="Calhoun S."/>
            <person name="Stillman K."/>
            <person name="Liu H."/>
            <person name="Lipzen A."/>
            <person name="Pangilinan J."/>
            <person name="Labutti K."/>
            <person name="Bruns T.D."/>
            <person name="Grigoriev I.V."/>
        </authorList>
    </citation>
    <scope>NUCLEOTIDE SEQUENCE [LARGE SCALE GENOMIC DNA]</scope>
    <source>
        <strain evidence="1 2">CBS 144469</strain>
    </source>
</reference>
<sequence length="209" mass="22707">MTRTPSFPTLSITCAMRFATLVSRRSPLGVDGTENGCRAVSGDFVHLGSGIQDEVHAKVLEPGFGHGNHFRLKGDDSLSTSQLKQRKHSSNRPTTVTDLLHSQNLKLSINRKQVKYRRPSTLKEADYRGWALNKPLSAGARQIWGSIRDYFSAIPPVAQGLDMRLPPPGLPRVAELEDGCTSCTVGGMTSSVLALPLELGAIRVEGWTG</sequence>
<protein>
    <submittedName>
        <fullName evidence="1">Uncharacterized protein</fullName>
    </submittedName>
</protein>
<accession>A0A8H6LRI9</accession>
<proteinExistence type="predicted"/>
<name>A0A8H6LRI9_9AGAR</name>
<organism evidence="1 2">
    <name type="scientific">Ephemerocybe angulata</name>
    <dbReference type="NCBI Taxonomy" id="980116"/>
    <lineage>
        <taxon>Eukaryota</taxon>
        <taxon>Fungi</taxon>
        <taxon>Dikarya</taxon>
        <taxon>Basidiomycota</taxon>
        <taxon>Agaricomycotina</taxon>
        <taxon>Agaricomycetes</taxon>
        <taxon>Agaricomycetidae</taxon>
        <taxon>Agaricales</taxon>
        <taxon>Agaricineae</taxon>
        <taxon>Psathyrellaceae</taxon>
        <taxon>Ephemerocybe</taxon>
    </lineage>
</organism>
<dbReference type="AlphaFoldDB" id="A0A8H6LRI9"/>
<dbReference type="Proteomes" id="UP000521943">
    <property type="component" value="Unassembled WGS sequence"/>
</dbReference>